<feature type="transmembrane region" description="Helical" evidence="9">
    <location>
        <begin position="302"/>
        <end position="324"/>
    </location>
</feature>
<keyword evidence="7" id="KW-0325">Glycoprotein</keyword>
<dbReference type="PANTHER" id="PTHR23037:SF46">
    <property type="entry name" value="INTERLEUKIN 5 RECEPTOR SUBUNIT ALPHA"/>
    <property type="match status" value="1"/>
</dbReference>
<dbReference type="Pfam" id="PF09067">
    <property type="entry name" value="EpoR_lig-bind"/>
    <property type="match status" value="1"/>
</dbReference>
<dbReference type="InterPro" id="IPR025871">
    <property type="entry name" value="GHBP"/>
</dbReference>
<evidence type="ECO:0000259" key="10">
    <source>
        <dbReference type="PROSITE" id="PS50853"/>
    </source>
</evidence>
<dbReference type="Proteomes" id="UP001497482">
    <property type="component" value="Chromosome 9"/>
</dbReference>
<keyword evidence="5 9" id="KW-0472">Membrane</keyword>
<reference evidence="11 12" key="1">
    <citation type="submission" date="2024-04" db="EMBL/GenBank/DDBJ databases">
        <authorList>
            <person name="Waldvogel A.-M."/>
            <person name="Schoenle A."/>
        </authorList>
    </citation>
    <scope>NUCLEOTIDE SEQUENCE [LARGE SCALE GENOMIC DNA]</scope>
</reference>
<evidence type="ECO:0000256" key="1">
    <source>
        <dbReference type="ARBA" id="ARBA00004479"/>
    </source>
</evidence>
<feature type="region of interest" description="Disordered" evidence="8">
    <location>
        <begin position="548"/>
        <end position="579"/>
    </location>
</feature>
<keyword evidence="6" id="KW-0675">Receptor</keyword>
<evidence type="ECO:0000256" key="4">
    <source>
        <dbReference type="ARBA" id="ARBA00022989"/>
    </source>
</evidence>
<dbReference type="EMBL" id="OZ035831">
    <property type="protein sequence ID" value="CAL1615714.1"/>
    <property type="molecule type" value="Genomic_DNA"/>
</dbReference>
<keyword evidence="2 9" id="KW-0812">Transmembrane</keyword>
<dbReference type="InterPro" id="IPR036116">
    <property type="entry name" value="FN3_sf"/>
</dbReference>
<dbReference type="AlphaFoldDB" id="A0AAV2MQW9"/>
<feature type="region of interest" description="Disordered" evidence="8">
    <location>
        <begin position="512"/>
        <end position="533"/>
    </location>
</feature>
<dbReference type="CDD" id="cd00063">
    <property type="entry name" value="FN3"/>
    <property type="match status" value="1"/>
</dbReference>
<evidence type="ECO:0000256" key="6">
    <source>
        <dbReference type="ARBA" id="ARBA00023170"/>
    </source>
</evidence>
<keyword evidence="3" id="KW-0732">Signal</keyword>
<name>A0AAV2MQW9_KNICA</name>
<sequence>MIPSTTTAHNPTAHSHNAQDFCVEEFSVTARHRESVSQGVNPRWNISTFLSTFPSIMTVSSKYCPLLLVVSLFFTPGCAFLSDWDDSAAPLVPHFTACVSREMTTFSCWWNPGSFQNLTSSQDIKIIYHKKSPIKSEWNECPQYDFQNRECYFDAKHTEVWVTYCLEIHVHNVTYTNEDDCFTLNDIVRPDPPVALNWTLLNLSPSGLRYDVLVSWDHPPSADVNSGWMSVEYQLQFREVNSTKWKDMEIQSQPKQTIYGLHIEREYEVHIRCSMKPYSKFGEFSKSIFIQVTGTGDDGTSFPVMLVLIFGISGIVIIIMFIVVSQQQRIMMILLPPVPAPKIKGIDSELIKKGKLEELNLMLSGGGVGGLPAHAPDFYQDEPWVEFIEVDTEAADCGEKEENQGSDTQRLLTLSQPVPPHMHIGTCNVNCFPGDDSGLASCYDPDHPDQDPLISMVTLLPGQPEDREGVSDRGLDPVRATAPQTWVNTDFYAQVSNVMPSGGVVLSPGQQLRVQENKDESKKGSNPKACEENATDVHFQLLVVDPEMTESKQNSTPSTPPGSVEGYQTVPPQTLESRPTEELQSTYILPPESPQSPVFTPVADYTVVQEVNSQHSLLLNPPAQQVPPPSCQSQHPLKPLPAMTVDYITPELFGHLSK</sequence>
<dbReference type="Gene3D" id="2.60.40.10">
    <property type="entry name" value="Immunoglobulins"/>
    <property type="match status" value="2"/>
</dbReference>
<gene>
    <name evidence="11" type="ORF">KC01_LOCUS41607</name>
</gene>
<keyword evidence="12" id="KW-1185">Reference proteome</keyword>
<protein>
    <recommendedName>
        <fullName evidence="10">Fibronectin type-III domain-containing protein</fullName>
    </recommendedName>
</protein>
<organism evidence="11 12">
    <name type="scientific">Knipowitschia caucasica</name>
    <name type="common">Caucasian dwarf goby</name>
    <name type="synonym">Pomatoschistus caucasicus</name>
    <dbReference type="NCBI Taxonomy" id="637954"/>
    <lineage>
        <taxon>Eukaryota</taxon>
        <taxon>Metazoa</taxon>
        <taxon>Chordata</taxon>
        <taxon>Craniata</taxon>
        <taxon>Vertebrata</taxon>
        <taxon>Euteleostomi</taxon>
        <taxon>Actinopterygii</taxon>
        <taxon>Neopterygii</taxon>
        <taxon>Teleostei</taxon>
        <taxon>Neoteleostei</taxon>
        <taxon>Acanthomorphata</taxon>
        <taxon>Gobiaria</taxon>
        <taxon>Gobiiformes</taxon>
        <taxon>Gobioidei</taxon>
        <taxon>Gobiidae</taxon>
        <taxon>Gobiinae</taxon>
        <taxon>Knipowitschia</taxon>
    </lineage>
</organism>
<evidence type="ECO:0000256" key="2">
    <source>
        <dbReference type="ARBA" id="ARBA00022692"/>
    </source>
</evidence>
<feature type="domain" description="Fibronectin type-III" evidence="10">
    <location>
        <begin position="192"/>
        <end position="298"/>
    </location>
</feature>
<feature type="compositionally biased region" description="Polar residues" evidence="8">
    <location>
        <begin position="570"/>
        <end position="579"/>
    </location>
</feature>
<evidence type="ECO:0000256" key="5">
    <source>
        <dbReference type="ARBA" id="ARBA00023136"/>
    </source>
</evidence>
<dbReference type="SUPFAM" id="SSF49265">
    <property type="entry name" value="Fibronectin type III"/>
    <property type="match status" value="2"/>
</dbReference>
<dbReference type="InterPro" id="IPR015152">
    <property type="entry name" value="Growth/epo_recpt_lig-bind"/>
</dbReference>
<dbReference type="Pfam" id="PF12772">
    <property type="entry name" value="GHBP"/>
    <property type="match status" value="2"/>
</dbReference>
<evidence type="ECO:0000313" key="11">
    <source>
        <dbReference type="EMBL" id="CAL1615714.1"/>
    </source>
</evidence>
<dbReference type="InterPro" id="IPR013783">
    <property type="entry name" value="Ig-like_fold"/>
</dbReference>
<evidence type="ECO:0000256" key="3">
    <source>
        <dbReference type="ARBA" id="ARBA00022729"/>
    </source>
</evidence>
<proteinExistence type="predicted"/>
<dbReference type="PROSITE" id="PS50853">
    <property type="entry name" value="FN3"/>
    <property type="match status" value="1"/>
</dbReference>
<comment type="subcellular location">
    <subcellularLocation>
        <location evidence="1">Membrane</location>
        <topology evidence="1">Single-pass type I membrane protein</topology>
    </subcellularLocation>
</comment>
<evidence type="ECO:0000256" key="8">
    <source>
        <dbReference type="SAM" id="MobiDB-lite"/>
    </source>
</evidence>
<keyword evidence="4 9" id="KW-1133">Transmembrane helix</keyword>
<dbReference type="GO" id="GO:0009897">
    <property type="term" value="C:external side of plasma membrane"/>
    <property type="evidence" value="ECO:0007669"/>
    <property type="project" value="TreeGrafter"/>
</dbReference>
<evidence type="ECO:0000256" key="7">
    <source>
        <dbReference type="ARBA" id="ARBA00023180"/>
    </source>
</evidence>
<dbReference type="PANTHER" id="PTHR23037">
    <property type="entry name" value="CYTOKINE RECEPTOR"/>
    <property type="match status" value="1"/>
</dbReference>
<evidence type="ECO:0000256" key="9">
    <source>
        <dbReference type="SAM" id="Phobius"/>
    </source>
</evidence>
<dbReference type="InterPro" id="IPR003961">
    <property type="entry name" value="FN3_dom"/>
</dbReference>
<evidence type="ECO:0000313" key="12">
    <source>
        <dbReference type="Proteomes" id="UP001497482"/>
    </source>
</evidence>
<dbReference type="GO" id="GO:0004896">
    <property type="term" value="F:cytokine receptor activity"/>
    <property type="evidence" value="ECO:0007669"/>
    <property type="project" value="TreeGrafter"/>
</dbReference>
<accession>A0AAV2MQW9</accession>